<feature type="transmembrane region" description="Helical" evidence="1">
    <location>
        <begin position="170"/>
        <end position="188"/>
    </location>
</feature>
<reference evidence="4" key="1">
    <citation type="submission" date="2016-10" db="EMBL/GenBank/DDBJ databases">
        <authorList>
            <person name="Varghese N."/>
            <person name="Submissions S."/>
        </authorList>
    </citation>
    <scope>NUCLEOTIDE SEQUENCE [LARGE SCALE GENOMIC DNA]</scope>
    <source>
        <strain evidence="4">CGMCC 4.6825</strain>
    </source>
</reference>
<organism evidence="3 4">
    <name type="scientific">Streptomyces qinglanensis</name>
    <dbReference type="NCBI Taxonomy" id="943816"/>
    <lineage>
        <taxon>Bacteria</taxon>
        <taxon>Bacillati</taxon>
        <taxon>Actinomycetota</taxon>
        <taxon>Actinomycetes</taxon>
        <taxon>Kitasatosporales</taxon>
        <taxon>Streptomycetaceae</taxon>
        <taxon>Streptomyces</taxon>
    </lineage>
</organism>
<dbReference type="InterPro" id="IPR000326">
    <property type="entry name" value="PAP2/HPO"/>
</dbReference>
<dbReference type="Pfam" id="PF01569">
    <property type="entry name" value="PAP2"/>
    <property type="match status" value="1"/>
</dbReference>
<dbReference type="SMART" id="SM00014">
    <property type="entry name" value="acidPPc"/>
    <property type="match status" value="1"/>
</dbReference>
<keyword evidence="1" id="KW-0472">Membrane</keyword>
<keyword evidence="1" id="KW-0812">Transmembrane</keyword>
<protein>
    <submittedName>
        <fullName evidence="3">Undecaprenyl-diphosphatase</fullName>
    </submittedName>
</protein>
<accession>A0A1H9VUK1</accession>
<dbReference type="STRING" id="943816.AN217_22400"/>
<feature type="transmembrane region" description="Helical" evidence="1">
    <location>
        <begin position="51"/>
        <end position="70"/>
    </location>
</feature>
<dbReference type="AlphaFoldDB" id="A0A1H9VUK1"/>
<proteinExistence type="predicted"/>
<dbReference type="EMBL" id="FOGO01000013">
    <property type="protein sequence ID" value="SES25201.1"/>
    <property type="molecule type" value="Genomic_DNA"/>
</dbReference>
<name>A0A1H9VUK1_9ACTN</name>
<gene>
    <name evidence="3" type="ORF">SAMN05421870_113143</name>
</gene>
<feature type="transmembrane region" description="Helical" evidence="1">
    <location>
        <begin position="77"/>
        <end position="100"/>
    </location>
</feature>
<dbReference type="Gene3D" id="1.20.144.10">
    <property type="entry name" value="Phosphatidic acid phosphatase type 2/haloperoxidase"/>
    <property type="match status" value="1"/>
</dbReference>
<evidence type="ECO:0000256" key="1">
    <source>
        <dbReference type="SAM" id="Phobius"/>
    </source>
</evidence>
<sequence>MPVCGLCALLLLLGTWQVLVGGALVRRDEELGAAVRRAAPPEMPAELLSDLGNLEVALPLLAAAMALSLLRSGGRRWWPVVCYGTAVALMVPLVLGLKAWTDRVGPSGGGGFYPSGHAATTAAALGGALLLLSGGLSPAVRRAARALVAALVVGNGLGLVWRGYHWPLDVLAGWCLSVLLLCVACAAAHRLGSGARLPCTGRNRPHGSSAPTRA</sequence>
<keyword evidence="1" id="KW-1133">Transmembrane helix</keyword>
<evidence type="ECO:0000313" key="4">
    <source>
        <dbReference type="Proteomes" id="UP000182841"/>
    </source>
</evidence>
<dbReference type="RefSeq" id="WP_239502221.1">
    <property type="nucleotide sequence ID" value="NZ_FOGO01000013.1"/>
</dbReference>
<feature type="transmembrane region" description="Helical" evidence="1">
    <location>
        <begin position="144"/>
        <end position="164"/>
    </location>
</feature>
<dbReference type="InterPro" id="IPR036938">
    <property type="entry name" value="PAP2/HPO_sf"/>
</dbReference>
<evidence type="ECO:0000313" key="3">
    <source>
        <dbReference type="EMBL" id="SES25201.1"/>
    </source>
</evidence>
<dbReference type="Proteomes" id="UP000182841">
    <property type="component" value="Unassembled WGS sequence"/>
</dbReference>
<evidence type="ECO:0000259" key="2">
    <source>
        <dbReference type="SMART" id="SM00014"/>
    </source>
</evidence>
<feature type="transmembrane region" description="Helical" evidence="1">
    <location>
        <begin position="112"/>
        <end position="132"/>
    </location>
</feature>
<feature type="domain" description="Phosphatidic acid phosphatase type 2/haloperoxidase" evidence="2">
    <location>
        <begin position="81"/>
        <end position="185"/>
    </location>
</feature>
<keyword evidence="4" id="KW-1185">Reference proteome</keyword>
<dbReference type="SUPFAM" id="SSF48317">
    <property type="entry name" value="Acid phosphatase/Vanadium-dependent haloperoxidase"/>
    <property type="match status" value="1"/>
</dbReference>